<dbReference type="InterPro" id="IPR023152">
    <property type="entry name" value="RasGAP_CS"/>
</dbReference>
<dbReference type="EMBL" id="CU928174">
    <property type="protein sequence ID" value="CAR26271.1"/>
    <property type="molecule type" value="Genomic_DNA"/>
</dbReference>
<sequence length="2994" mass="338695">MVGPVPSLVNHMYWERILPILPHEVGHGQYHDVESNEVFLMHRGIIMDVSYSQGFDPVVQASLEVIESILGKQQNILQLNEEQIQSILVLVRLLSDNMENVWEGIEAKRTGEPRGGGIGRVIGFSTHRPCFHSVSPQPLDPEIALRLLDLCGRIKFDTNALHILRGMSQQLYGNTSLVSANILPSQQQFLRQRNGTGCANKVDLTVNYILRFISAANPAEFTRYLRRTVLKPFLENHVGIEQGVLHYMDLFGCVYLNKRNVARYLDMVRGMANNMRKTIYHCLLLHYASRTLMFWIIGRPAEYTHVFRLLRRSTGSSSSGGSISGGGSSSGGGSISGNNGSTSSATASFVSHDNVSSTSSSSSVNEDEIARPILQLASALFEETYSTFNVSSLLTSVTTHTNSTNGNMNSSSGIGLTAGGNSSSTHNSRELPTPQSASSSMSVSSALSTGSNGSDINLSESEDQSLDRWHSDARPIQPEVPHMRNVLELYTTPDGSESLSHTSVLKFLMTLLMLDPDVFTELNATSFKNVPDVKSNNSNNAKSDTEERERPIGGSIKHFTQGLKKLTTLPSSKKRSVKMVTTIVKNITGVHLVADRAIMDTIKSLITLFTMASSVSLVDTSVPSVLFCKRLFPILACNLDLGKNWEKEAKLNPYLQKCLARHPTAYCRLQIEFFAASTQLEQNAFLSHLQLNDVGSGSNLKRLTLYTEGFRVFFHLPSTRELREGTALTTAEFLKTLFYWVPDLIMKSLPYFDGKVTHLVSSILDGTVLDGGNGCQLFKISAASSSSSSIASLSNAQHAPIGSPTSGSALDFYNSSHSQAVVRTNSNTSSSSEASLVNTPVNQTDVQFGHLIAPKARRVSGTSSTAKKTSILISPEALEADRVPHSSIRSQGANVSGIGGGSGSTAVAGDFSTISTGTSPAVRNIRSPLRQAIQRRGSDETSTRPSRSSMTMALDNTSSREHDARRIMVNIFSIFKRITDYIIVPHIENVDPEWPEKDFRSIIKSIFCAIIDTDANLQQTAQSFMDVLINYMSEFSENVSPRTTCGYYKLYSYTITLFSSSLFDLKLDNQKREAILDIVVKSLKVRGRLGRNVELTDVNFDEFLEVERSTFPLIFGTVGRGLFVSLYCNRSNVQRLVKAAYREFYMEIIFHGKISGHLDPSWADNLAFVKSMSEDNYVPSGSVAFQRRLRINILKFVKHPNAILFDAMSFIYKKWMSLANVKNMNQEESSDFRSFGGMIASLSGVLLTVDTVRYPNLSDMRIDLGHQINYFISKQCNWLNKPELLTRESARDILSTELHPFAFKSLFSNLKLKIDELKELDLTAPGHELSFVLLEQIIIILRTILRREDDDKIMILFSVDVINFIDDMVEILEKMPNDSIKFFKAVIHMSKVFRAMESAEGNLGIVGHYNLKNKWLKLVTIWFKFTMDREYDIGNISKPHREMDLRKRDVDILLIDTAIECSKALAFLTKNVPLEVPPSVSEEELKRSKYVVFGNHFNILLKGLERSTDLDSYPPSLKHKISVLNENVIISLTNLSNANVDAGLQYSFPMGFSKDNNIKIAFLKVFINIVNNYSACQGQEEESKLRAQNNIILVGLKNPSSVINFTKICPANEIDSLAAGLVNAFDSRNASILLVMELIKYEIKNAPRHMDILRRNSCATRALSLFARNKGNEYLVRVLRPVLSELINSEEHFEVEKLNPHDPGTDVQVALFVKYMTLLVDAITSSVDIFPTELVVLCQTIFSAVEDKFPLYVYVAVGSFVFLRFFCPALVSPESESIIEISEAPYKRPFITLAKVIQSLANGSDNVARWPVLESQSQFLEECRDRIFEFLREICETKRDVNIPINLDPTPIPFDFNYIHKYIYLFELDMRKANLDEFQSFSEFPHLKQRFLTIDENMAILGQPREELRNEIPQCIIDSKEEYPQLYEFMSRHAFRSIAVFDTTNTFVHESMSSDGLPIITLTFSSFRSKNIEIETIIYRTFQIYARIWSVKYYLVLDCTHFDEHEIDVVKLTSLFNNLVPPIAIQNCCGYYYFNITEKFVNQWNKLFTKANPFVAHKVPQHFVNSYSQSDFVKSLGLGAQSMEVISDVRVSLHDVALYDERKKRFTPVSLKIGNRFFQVLHETVKRYKIHGWDHLVDMKFNEVFQINNVSSVNITSNTGVTSEFTVSLEGGRILIFSSPKYLEIVKMFYYALAKIDDEYGMVSLASDAEDTVTDTDKDEHEQRCKTVCHLLLIIMVGLFSEDETVKNVSYNLLAATQDTFKLDFGTRFHSSPEVHVPGDCGTFLCLLAKSIAKASPDLTRYVLEYFINGLLNQVIPFNFVPQTIFCLSYWVPNVYRHVYLMDEEEGPEVTAKIIRGLIRLTVLEPSFTAVYLQQIWHHLALEGRLTFLIVEEVLNQALDRDSENRDWKKLLPLLNALPTVEVTSHIIGRLMDMIKSFLPSLRLETFTQSWSELTILVKAIVPLFFESPLMAQMFLPEALFIASLLIDVGPNEIRSSLYELLMNICHSLTINDSLPESDKQKLDGVCTTFFRQRFRFMFGFSQYKGRTMQSFSVSSFASKFAALEQFTTNLVYLMDYSGKLEAPQWKTRYKKYLVDAVFNNDSFLSARAMMILGIIGKTNTSEVLCKNLLDETLKVYSDPHITDEHLFLVIAHVFTYSKVVEGLDPSLELMKQLFWLSAVLVESPSSVIFEGGFLFMTNCLNRLYENHFASDKENRLLTPILMRSRFFVESYLAELEEHNDGIWSEKNFAHNILLMICRGCSVPSLKSAAIEFLQVQFRNSYREHSIYPESTHYLCYLFFIYLLLPPEKFHSIWNEVKPKDDHLIGLDNNNYLPKCLLKWISSNRECPNITLYQGAILFNSTLSDEPCKLRFALVMRFLIKTNPPCVFNFYMATRKELRRISALEMTSDCVPVSFDVLRMMLRHSEVSVLDEYHESSLARIKQRGLGFITKIDVSDQSVTDILAVLDSQDDLIYRRKRAITVILSRMSCFQEGV</sequence>
<gene>
    <name evidence="5" type="ordered locus">ZYRO0B05786g</name>
</gene>
<dbReference type="PANTHER" id="PTHR10194">
    <property type="entry name" value="RAS GTPASE-ACTIVATING PROTEINS"/>
    <property type="match status" value="1"/>
</dbReference>
<dbReference type="InParanoid" id="C5DR60"/>
<dbReference type="PROSITE" id="PS00509">
    <property type="entry name" value="RAS_GTPASE_ACTIV_1"/>
    <property type="match status" value="1"/>
</dbReference>
<proteinExistence type="predicted"/>
<feature type="compositionally biased region" description="Polar residues" evidence="3">
    <location>
        <begin position="912"/>
        <end position="921"/>
    </location>
</feature>
<dbReference type="GO" id="GO:0005096">
    <property type="term" value="F:GTPase activator activity"/>
    <property type="evidence" value="ECO:0007669"/>
    <property type="project" value="UniProtKB-KW"/>
</dbReference>
<keyword evidence="2" id="KW-0597">Phosphoprotein</keyword>
<dbReference type="PANTHER" id="PTHR10194:SF142">
    <property type="entry name" value="NEUROFIBROMIN"/>
    <property type="match status" value="1"/>
</dbReference>
<reference evidence="5 6" key="1">
    <citation type="journal article" date="2009" name="Genome Res.">
        <title>Comparative genomics of protoploid Saccharomycetaceae.</title>
        <authorList>
            <consortium name="The Genolevures Consortium"/>
            <person name="Souciet J.-L."/>
            <person name="Dujon B."/>
            <person name="Gaillardin C."/>
            <person name="Johnston M."/>
            <person name="Baret P.V."/>
            <person name="Cliften P."/>
            <person name="Sherman D.J."/>
            <person name="Weissenbach J."/>
            <person name="Westhof E."/>
            <person name="Wincker P."/>
            <person name="Jubin C."/>
            <person name="Poulain J."/>
            <person name="Barbe V."/>
            <person name="Segurens B."/>
            <person name="Artiguenave F."/>
            <person name="Anthouard V."/>
            <person name="Vacherie B."/>
            <person name="Val M.-E."/>
            <person name="Fulton R.S."/>
            <person name="Minx P."/>
            <person name="Wilson R."/>
            <person name="Durrens P."/>
            <person name="Jean G."/>
            <person name="Marck C."/>
            <person name="Martin T."/>
            <person name="Nikolski M."/>
            <person name="Rolland T."/>
            <person name="Seret M.-L."/>
            <person name="Casaregola S."/>
            <person name="Despons L."/>
            <person name="Fairhead C."/>
            <person name="Fischer G."/>
            <person name="Lafontaine I."/>
            <person name="Leh V."/>
            <person name="Lemaire M."/>
            <person name="de Montigny J."/>
            <person name="Neuveglise C."/>
            <person name="Thierry A."/>
            <person name="Blanc-Lenfle I."/>
            <person name="Bleykasten C."/>
            <person name="Diffels J."/>
            <person name="Fritsch E."/>
            <person name="Frangeul L."/>
            <person name="Goeffon A."/>
            <person name="Jauniaux N."/>
            <person name="Kachouri-Lafond R."/>
            <person name="Payen C."/>
            <person name="Potier S."/>
            <person name="Pribylova L."/>
            <person name="Ozanne C."/>
            <person name="Richard G.-F."/>
            <person name="Sacerdot C."/>
            <person name="Straub M.-L."/>
            <person name="Talla E."/>
        </authorList>
    </citation>
    <scope>NUCLEOTIDE SEQUENCE [LARGE SCALE GENOMIC DNA]</scope>
    <source>
        <strain evidence="5 6">ATCC 2623 / CBS 732 / BCRC 21506 / NBRC 1130 / NCYC 568 / NRRL Y-229</strain>
    </source>
</reference>
<feature type="compositionally biased region" description="Gly residues" evidence="3">
    <location>
        <begin position="322"/>
        <end position="335"/>
    </location>
</feature>
<evidence type="ECO:0000256" key="2">
    <source>
        <dbReference type="ARBA" id="ARBA00022553"/>
    </source>
</evidence>
<dbReference type="Proteomes" id="UP000008536">
    <property type="component" value="Chromosome B"/>
</dbReference>
<evidence type="ECO:0000259" key="4">
    <source>
        <dbReference type="PROSITE" id="PS50018"/>
    </source>
</evidence>
<dbReference type="Gene3D" id="1.10.506.10">
    <property type="entry name" value="GTPase Activation - p120gap, domain 1"/>
    <property type="match status" value="1"/>
</dbReference>
<feature type="compositionally biased region" description="Low complexity" evidence="3">
    <location>
        <begin position="398"/>
        <end position="412"/>
    </location>
</feature>
<organism evidence="5 6">
    <name type="scientific">Zygosaccharomyces rouxii (strain ATCC 2623 / CBS 732 / NBRC 1130 / NCYC 568 / NRRL Y-229)</name>
    <dbReference type="NCBI Taxonomy" id="559307"/>
    <lineage>
        <taxon>Eukaryota</taxon>
        <taxon>Fungi</taxon>
        <taxon>Dikarya</taxon>
        <taxon>Ascomycota</taxon>
        <taxon>Saccharomycotina</taxon>
        <taxon>Saccharomycetes</taxon>
        <taxon>Saccharomycetales</taxon>
        <taxon>Saccharomycetaceae</taxon>
        <taxon>Zygosaccharomyces</taxon>
    </lineage>
</organism>
<dbReference type="Gene3D" id="3.40.525.10">
    <property type="entry name" value="CRAL-TRIO lipid binding domain"/>
    <property type="match status" value="1"/>
</dbReference>
<dbReference type="InterPro" id="IPR001936">
    <property type="entry name" value="RasGAP_dom"/>
</dbReference>
<evidence type="ECO:0000313" key="6">
    <source>
        <dbReference type="Proteomes" id="UP000008536"/>
    </source>
</evidence>
<accession>C5DR60</accession>
<dbReference type="Pfam" id="PF00616">
    <property type="entry name" value="RasGAP"/>
    <property type="match status" value="1"/>
</dbReference>
<feature type="region of interest" description="Disordered" evidence="3">
    <location>
        <begin position="882"/>
        <end position="959"/>
    </location>
</feature>
<dbReference type="GO" id="GO:0007165">
    <property type="term" value="P:signal transduction"/>
    <property type="evidence" value="ECO:0007669"/>
    <property type="project" value="UniProtKB-ARBA"/>
</dbReference>
<dbReference type="SUPFAM" id="SSF48350">
    <property type="entry name" value="GTPase activation domain, GAP"/>
    <property type="match status" value="1"/>
</dbReference>
<dbReference type="InterPro" id="IPR008936">
    <property type="entry name" value="Rho_GTPase_activation_prot"/>
</dbReference>
<dbReference type="KEGG" id="zro:ZYRO0B05786g"/>
<feature type="region of interest" description="Disordered" evidence="3">
    <location>
        <begin position="529"/>
        <end position="550"/>
    </location>
</feature>
<dbReference type="CDD" id="cd05392">
    <property type="entry name" value="RasGAP_Neurofibromin_like"/>
    <property type="match status" value="1"/>
</dbReference>
<dbReference type="HOGENOM" id="CLU_000439_0_0_1"/>
<dbReference type="STRING" id="559307.C5DR60"/>
<protein>
    <submittedName>
        <fullName evidence="5">ZYRO0B05786p</fullName>
    </submittedName>
</protein>
<evidence type="ECO:0000256" key="1">
    <source>
        <dbReference type="ARBA" id="ARBA00022468"/>
    </source>
</evidence>
<dbReference type="SMART" id="SM00323">
    <property type="entry name" value="RasGAP"/>
    <property type="match status" value="1"/>
</dbReference>
<evidence type="ECO:0000256" key="3">
    <source>
        <dbReference type="SAM" id="MobiDB-lite"/>
    </source>
</evidence>
<feature type="region of interest" description="Disordered" evidence="3">
    <location>
        <begin position="314"/>
        <end position="345"/>
    </location>
</feature>
<name>C5DR60_ZYGRC</name>
<dbReference type="InterPro" id="IPR036865">
    <property type="entry name" value="CRAL-TRIO_dom_sf"/>
</dbReference>
<keyword evidence="6" id="KW-1185">Reference proteome</keyword>
<feature type="compositionally biased region" description="Low complexity" evidence="3">
    <location>
        <begin position="436"/>
        <end position="451"/>
    </location>
</feature>
<dbReference type="InterPro" id="IPR039360">
    <property type="entry name" value="Ras_GTPase"/>
</dbReference>
<feature type="domain" description="Ras-GAP" evidence="4">
    <location>
        <begin position="1613"/>
        <end position="1802"/>
    </location>
</feature>
<keyword evidence="1" id="KW-0343">GTPase activation</keyword>
<dbReference type="FunCoup" id="C5DR60">
    <property type="interactions" value="154"/>
</dbReference>
<feature type="compositionally biased region" description="Polar residues" evidence="3">
    <location>
        <begin position="529"/>
        <end position="542"/>
    </location>
</feature>
<dbReference type="PROSITE" id="PS50018">
    <property type="entry name" value="RAS_GTPASE_ACTIV_2"/>
    <property type="match status" value="1"/>
</dbReference>
<feature type="region of interest" description="Disordered" evidence="3">
    <location>
        <begin position="398"/>
        <end position="477"/>
    </location>
</feature>
<feature type="compositionally biased region" description="Low complexity" evidence="3">
    <location>
        <begin position="336"/>
        <end position="345"/>
    </location>
</feature>
<feature type="compositionally biased region" description="Low complexity" evidence="3">
    <location>
        <begin position="943"/>
        <end position="952"/>
    </location>
</feature>
<evidence type="ECO:0000313" key="5">
    <source>
        <dbReference type="EMBL" id="CAR26271.1"/>
    </source>
</evidence>